<keyword evidence="1" id="KW-0472">Membrane</keyword>
<protein>
    <submittedName>
        <fullName evidence="4">Amino acid transporter transmembrane domain-containing protein</fullName>
    </submittedName>
</protein>
<feature type="transmembrane region" description="Helical" evidence="1">
    <location>
        <begin position="15"/>
        <end position="34"/>
    </location>
</feature>
<accession>A0A183KNL2</accession>
<sequence length="37" mass="4185">MPCLLVTASHIHSHIWPNIVQMLFSILCYVLVCLTGM</sequence>
<keyword evidence="1" id="KW-1133">Transmembrane helix</keyword>
<dbReference type="WBParaSite" id="SCUD_0001664401-mRNA-1">
    <property type="protein sequence ID" value="SCUD_0001664401-mRNA-1"/>
    <property type="gene ID" value="SCUD_0001664401"/>
</dbReference>
<keyword evidence="1" id="KW-0812">Transmembrane</keyword>
<reference evidence="2 3" key="2">
    <citation type="submission" date="2018-11" db="EMBL/GenBank/DDBJ databases">
        <authorList>
            <consortium name="Pathogen Informatics"/>
        </authorList>
    </citation>
    <scope>NUCLEOTIDE SEQUENCE [LARGE SCALE GENOMIC DNA]</scope>
    <source>
        <strain evidence="2">Dakar</strain>
        <strain evidence="3">Dakar, Senegal</strain>
    </source>
</reference>
<dbReference type="AlphaFoldDB" id="A0A183KNL2"/>
<proteinExistence type="predicted"/>
<gene>
    <name evidence="2" type="ORF">SCUD_LOCUS16643</name>
</gene>
<evidence type="ECO:0000313" key="4">
    <source>
        <dbReference type="WBParaSite" id="SCUD_0001664401-mRNA-1"/>
    </source>
</evidence>
<evidence type="ECO:0000313" key="2">
    <source>
        <dbReference type="EMBL" id="VDP61938.1"/>
    </source>
</evidence>
<evidence type="ECO:0000256" key="1">
    <source>
        <dbReference type="SAM" id="Phobius"/>
    </source>
</evidence>
<organism evidence="4">
    <name type="scientific">Schistosoma curassoni</name>
    <dbReference type="NCBI Taxonomy" id="6186"/>
    <lineage>
        <taxon>Eukaryota</taxon>
        <taxon>Metazoa</taxon>
        <taxon>Spiralia</taxon>
        <taxon>Lophotrochozoa</taxon>
        <taxon>Platyhelminthes</taxon>
        <taxon>Trematoda</taxon>
        <taxon>Digenea</taxon>
        <taxon>Strigeidida</taxon>
        <taxon>Schistosomatoidea</taxon>
        <taxon>Schistosomatidae</taxon>
        <taxon>Schistosoma</taxon>
    </lineage>
</organism>
<evidence type="ECO:0000313" key="3">
    <source>
        <dbReference type="Proteomes" id="UP000279833"/>
    </source>
</evidence>
<dbReference type="Proteomes" id="UP000279833">
    <property type="component" value="Unassembled WGS sequence"/>
</dbReference>
<dbReference type="EMBL" id="UZAK01038894">
    <property type="protein sequence ID" value="VDP61938.1"/>
    <property type="molecule type" value="Genomic_DNA"/>
</dbReference>
<keyword evidence="3" id="KW-1185">Reference proteome</keyword>
<reference evidence="4" key="1">
    <citation type="submission" date="2016-06" db="UniProtKB">
        <authorList>
            <consortium name="WormBaseParasite"/>
        </authorList>
    </citation>
    <scope>IDENTIFICATION</scope>
</reference>
<name>A0A183KNL2_9TREM</name>